<evidence type="ECO:0000256" key="6">
    <source>
        <dbReference type="PROSITE-ProRule" id="PRU01215"/>
    </source>
</evidence>
<evidence type="ECO:0000256" key="4">
    <source>
        <dbReference type="ARBA" id="ARBA00022771"/>
    </source>
</evidence>
<evidence type="ECO:0000259" key="7">
    <source>
        <dbReference type="PROSITE" id="PS50897"/>
    </source>
</evidence>
<keyword evidence="5" id="KW-0862">Zinc</keyword>
<gene>
    <name evidence="9" type="ORF">OSTQU699_LOCUS10219</name>
</gene>
<reference evidence="9" key="1">
    <citation type="submission" date="2020-12" db="EMBL/GenBank/DDBJ databases">
        <authorList>
            <person name="Iha C."/>
        </authorList>
    </citation>
    <scope>NUCLEOTIDE SEQUENCE</scope>
</reference>
<keyword evidence="4 6" id="KW-0863">Zinc-finger</keyword>
<dbReference type="GO" id="GO:0008270">
    <property type="term" value="F:zinc ion binding"/>
    <property type="evidence" value="ECO:0007669"/>
    <property type="project" value="UniProtKB-KW"/>
</dbReference>
<dbReference type="GO" id="GO:0034657">
    <property type="term" value="C:GID complex"/>
    <property type="evidence" value="ECO:0007669"/>
    <property type="project" value="TreeGrafter"/>
</dbReference>
<feature type="domain" description="CTLH" evidence="7">
    <location>
        <begin position="148"/>
        <end position="205"/>
    </location>
</feature>
<evidence type="ECO:0000313" key="10">
    <source>
        <dbReference type="Proteomes" id="UP000708148"/>
    </source>
</evidence>
<name>A0A8S1JAK2_9CHLO</name>
<dbReference type="OrthoDB" id="1933455at2759"/>
<dbReference type="InterPro" id="IPR024964">
    <property type="entry name" value="CTLH/CRA"/>
</dbReference>
<dbReference type="InterPro" id="IPR044063">
    <property type="entry name" value="ZF_RING_GID"/>
</dbReference>
<feature type="domain" description="RING-Gid-type" evidence="8">
    <location>
        <begin position="296"/>
        <end position="368"/>
    </location>
</feature>
<evidence type="ECO:0000313" key="9">
    <source>
        <dbReference type="EMBL" id="CAD7704864.1"/>
    </source>
</evidence>
<dbReference type="PANTHER" id="PTHR12170:SF2">
    <property type="entry name" value="E3 UBIQUITIN-PROTEIN TRANSFERASE MAEA"/>
    <property type="match status" value="1"/>
</dbReference>
<evidence type="ECO:0000259" key="8">
    <source>
        <dbReference type="PROSITE" id="PS51867"/>
    </source>
</evidence>
<dbReference type="PROSITE" id="PS51867">
    <property type="entry name" value="ZF_RING_GID"/>
    <property type="match status" value="1"/>
</dbReference>
<keyword evidence="3" id="KW-0479">Metal-binding</keyword>
<dbReference type="CDD" id="cd16659">
    <property type="entry name" value="RING-Ubox_Emp"/>
    <property type="match status" value="1"/>
</dbReference>
<comment type="caution">
    <text evidence="9">The sequence shown here is derived from an EMBL/GenBank/DDBJ whole genome shotgun (WGS) entry which is preliminary data.</text>
</comment>
<dbReference type="SMART" id="SM00668">
    <property type="entry name" value="CTLH"/>
    <property type="match status" value="1"/>
</dbReference>
<feature type="zinc finger region" description="RING-Gid-type" evidence="6">
    <location>
        <begin position="296"/>
        <end position="368"/>
    </location>
</feature>
<sequence>MVGAASIETPLLKVPYESLKRAAKDRKTVVDDASRVLSDLASEGGADLRAMSGEQRVQALDKLVVRLQGIKRKLDEISRTEQECAHKCHVRLRHLVELGEPEEDQVVAWNMERFDCILVDHMLRTGCHNSAFCLAKSSNIEDLVDSNVFLSARRVVEGLKRHDCAEALAWCAANQAKLRRNKSKLEFKLHVQVFIEYVRQERMLDAIAYARKHLSQWASLYMEELQRAIAALAFRGTTTCPRYLELFDDSQWDQVINLFHADLFKLNCLTPESLLTIHLQAGLCALKTPQSYEQGCSGEDPLCLPVFQKLAEGLPYAKYDRSRLVCSVTREVMNEQNPPNVLPNGYVYSQAAIDGLKDISGKVTCPKTGDVCDESDVRRVFVL</sequence>
<evidence type="ECO:0000256" key="5">
    <source>
        <dbReference type="ARBA" id="ARBA00022833"/>
    </source>
</evidence>
<evidence type="ECO:0008006" key="11">
    <source>
        <dbReference type="Google" id="ProtNLM"/>
    </source>
</evidence>
<proteinExistence type="predicted"/>
<dbReference type="GO" id="GO:0005634">
    <property type="term" value="C:nucleus"/>
    <property type="evidence" value="ECO:0007669"/>
    <property type="project" value="TreeGrafter"/>
</dbReference>
<dbReference type="GO" id="GO:0005737">
    <property type="term" value="C:cytoplasm"/>
    <property type="evidence" value="ECO:0007669"/>
    <property type="project" value="UniProtKB-SubCell"/>
</dbReference>
<dbReference type="PROSITE" id="PS50897">
    <property type="entry name" value="CTLH"/>
    <property type="match status" value="1"/>
</dbReference>
<dbReference type="Proteomes" id="UP000708148">
    <property type="component" value="Unassembled WGS sequence"/>
</dbReference>
<dbReference type="GO" id="GO:0043161">
    <property type="term" value="P:proteasome-mediated ubiquitin-dependent protein catabolic process"/>
    <property type="evidence" value="ECO:0007669"/>
    <property type="project" value="InterPro"/>
</dbReference>
<evidence type="ECO:0000256" key="1">
    <source>
        <dbReference type="ARBA" id="ARBA00004496"/>
    </source>
</evidence>
<dbReference type="SMART" id="SM00757">
    <property type="entry name" value="CRA"/>
    <property type="match status" value="1"/>
</dbReference>
<dbReference type="PANTHER" id="PTHR12170">
    <property type="entry name" value="MACROPHAGE ERYTHROBLAST ATTACHER-RELATED"/>
    <property type="match status" value="1"/>
</dbReference>
<dbReference type="InterPro" id="IPR006595">
    <property type="entry name" value="CTLH_C"/>
</dbReference>
<dbReference type="InterPro" id="IPR013144">
    <property type="entry name" value="CRA_dom"/>
</dbReference>
<keyword evidence="10" id="KW-1185">Reference proteome</keyword>
<dbReference type="AlphaFoldDB" id="A0A8S1JAK2"/>
<evidence type="ECO:0000256" key="2">
    <source>
        <dbReference type="ARBA" id="ARBA00022490"/>
    </source>
</evidence>
<protein>
    <recommendedName>
        <fullName evidence="11">Macrophage erythroblast attacher</fullName>
    </recommendedName>
</protein>
<dbReference type="SUPFAM" id="SSF57850">
    <property type="entry name" value="RING/U-box"/>
    <property type="match status" value="1"/>
</dbReference>
<dbReference type="InterPro" id="IPR045098">
    <property type="entry name" value="Fyv10_fam"/>
</dbReference>
<accession>A0A8S1JAK2</accession>
<keyword evidence="2" id="KW-0963">Cytoplasm</keyword>
<comment type="subcellular location">
    <subcellularLocation>
        <location evidence="1">Cytoplasm</location>
    </subcellularLocation>
</comment>
<dbReference type="EMBL" id="CAJHUC010002965">
    <property type="protein sequence ID" value="CAD7704864.1"/>
    <property type="molecule type" value="Genomic_DNA"/>
</dbReference>
<organism evidence="9 10">
    <name type="scientific">Ostreobium quekettii</name>
    <dbReference type="NCBI Taxonomy" id="121088"/>
    <lineage>
        <taxon>Eukaryota</taxon>
        <taxon>Viridiplantae</taxon>
        <taxon>Chlorophyta</taxon>
        <taxon>core chlorophytes</taxon>
        <taxon>Ulvophyceae</taxon>
        <taxon>TCBD clade</taxon>
        <taxon>Bryopsidales</taxon>
        <taxon>Ostreobineae</taxon>
        <taxon>Ostreobiaceae</taxon>
        <taxon>Ostreobium</taxon>
    </lineage>
</organism>
<evidence type="ECO:0000256" key="3">
    <source>
        <dbReference type="ARBA" id="ARBA00022723"/>
    </source>
</evidence>
<dbReference type="Pfam" id="PF10607">
    <property type="entry name" value="CTLH"/>
    <property type="match status" value="1"/>
</dbReference>
<dbReference type="GO" id="GO:0061630">
    <property type="term" value="F:ubiquitin protein ligase activity"/>
    <property type="evidence" value="ECO:0007669"/>
    <property type="project" value="InterPro"/>
</dbReference>